<name>A0A8H3UHE3_VENIN</name>
<gene>
    <name evidence="2" type="ORF">EG328_006978</name>
</gene>
<dbReference type="AlphaFoldDB" id="A0A8H3UHE3"/>
<proteinExistence type="predicted"/>
<organism evidence="2 3">
    <name type="scientific">Venturia inaequalis</name>
    <name type="common">Apple scab fungus</name>
    <dbReference type="NCBI Taxonomy" id="5025"/>
    <lineage>
        <taxon>Eukaryota</taxon>
        <taxon>Fungi</taxon>
        <taxon>Dikarya</taxon>
        <taxon>Ascomycota</taxon>
        <taxon>Pezizomycotina</taxon>
        <taxon>Dothideomycetes</taxon>
        <taxon>Pleosporomycetidae</taxon>
        <taxon>Venturiales</taxon>
        <taxon>Venturiaceae</taxon>
        <taxon>Venturia</taxon>
    </lineage>
</organism>
<evidence type="ECO:0000313" key="3">
    <source>
        <dbReference type="Proteomes" id="UP000447873"/>
    </source>
</evidence>
<dbReference type="EMBL" id="WNWS01000373">
    <property type="protein sequence ID" value="KAE9969258.1"/>
    <property type="molecule type" value="Genomic_DNA"/>
</dbReference>
<reference evidence="2 3" key="1">
    <citation type="submission" date="2018-12" db="EMBL/GenBank/DDBJ databases">
        <title>Venturia inaequalis Genome Resource.</title>
        <authorList>
            <person name="Lichtner F.J."/>
        </authorList>
    </citation>
    <scope>NUCLEOTIDE SEQUENCE [LARGE SCALE GENOMIC DNA]</scope>
    <source>
        <strain evidence="2 3">120213</strain>
    </source>
</reference>
<feature type="signal peptide" evidence="1">
    <location>
        <begin position="1"/>
        <end position="20"/>
    </location>
</feature>
<comment type="caution">
    <text evidence="2">The sequence shown here is derived from an EMBL/GenBank/DDBJ whole genome shotgun (WGS) entry which is preliminary data.</text>
</comment>
<evidence type="ECO:0000256" key="1">
    <source>
        <dbReference type="SAM" id="SignalP"/>
    </source>
</evidence>
<sequence>MKATVTIPLLLGSLAASTHAIGIRFCTDANFHGTCGTYNLPRNTCWNVPRPANDKISSLDTLGANCIFYKDAYCKGPSFKANGKKPTIPANMNDKISSVK</sequence>
<feature type="non-terminal residue" evidence="2">
    <location>
        <position position="1"/>
    </location>
</feature>
<dbReference type="Gene3D" id="2.60.20.10">
    <property type="entry name" value="Crystallins"/>
    <property type="match status" value="1"/>
</dbReference>
<feature type="chain" id="PRO_5034712341" evidence="1">
    <location>
        <begin position="21"/>
        <end position="100"/>
    </location>
</feature>
<accession>A0A8H3UHE3</accession>
<keyword evidence="1" id="KW-0732">Signal</keyword>
<dbReference type="Proteomes" id="UP000447873">
    <property type="component" value="Unassembled WGS sequence"/>
</dbReference>
<protein>
    <submittedName>
        <fullName evidence="2">Uncharacterized protein</fullName>
    </submittedName>
</protein>
<evidence type="ECO:0000313" key="2">
    <source>
        <dbReference type="EMBL" id="KAE9969258.1"/>
    </source>
</evidence>